<dbReference type="HOGENOM" id="CLU_3376069_0_0_7"/>
<protein>
    <submittedName>
        <fullName evidence="1">Uncharacterized protein</fullName>
    </submittedName>
</protein>
<dbReference type="Proteomes" id="UP000014803">
    <property type="component" value="Chromosome"/>
</dbReference>
<sequence>MRRAIDLEAASPCVADHERRPGLGDEFIAENQVR</sequence>
<dbReference type="AlphaFoldDB" id="S4XXK9"/>
<evidence type="ECO:0000313" key="2">
    <source>
        <dbReference type="Proteomes" id="UP000014803"/>
    </source>
</evidence>
<accession>S4XXK9</accession>
<dbReference type="KEGG" id="scu:SCE1572_12975"/>
<reference evidence="1 2" key="1">
    <citation type="journal article" date="2013" name="Sci. Rep.">
        <title>Extraordinary expansion of a Sorangium cellulosum genome from an alkaline milieu.</title>
        <authorList>
            <person name="Han K."/>
            <person name="Li Z.F."/>
            <person name="Peng R."/>
            <person name="Zhu L.P."/>
            <person name="Zhou T."/>
            <person name="Wang L.G."/>
            <person name="Li S.G."/>
            <person name="Zhang X.B."/>
            <person name="Hu W."/>
            <person name="Wu Z.H."/>
            <person name="Qin N."/>
            <person name="Li Y.Z."/>
        </authorList>
    </citation>
    <scope>NUCLEOTIDE SEQUENCE [LARGE SCALE GENOMIC DNA]</scope>
    <source>
        <strain evidence="1 2">So0157-2</strain>
    </source>
</reference>
<organism evidence="1 2">
    <name type="scientific">Sorangium cellulosum So0157-2</name>
    <dbReference type="NCBI Taxonomy" id="1254432"/>
    <lineage>
        <taxon>Bacteria</taxon>
        <taxon>Pseudomonadati</taxon>
        <taxon>Myxococcota</taxon>
        <taxon>Polyangia</taxon>
        <taxon>Polyangiales</taxon>
        <taxon>Polyangiaceae</taxon>
        <taxon>Sorangium</taxon>
    </lineage>
</organism>
<dbReference type="EMBL" id="CP003969">
    <property type="protein sequence ID" value="AGP35353.1"/>
    <property type="molecule type" value="Genomic_DNA"/>
</dbReference>
<evidence type="ECO:0000313" key="1">
    <source>
        <dbReference type="EMBL" id="AGP35353.1"/>
    </source>
</evidence>
<dbReference type="STRING" id="1254432.SCE1572_12975"/>
<gene>
    <name evidence="1" type="ORF">SCE1572_12975</name>
</gene>
<name>S4XXK9_SORCE</name>
<proteinExistence type="predicted"/>